<evidence type="ECO:0000313" key="2">
    <source>
        <dbReference type="Proteomes" id="UP000481037"/>
    </source>
</evidence>
<comment type="caution">
    <text evidence="1">The sequence shown here is derived from an EMBL/GenBank/DDBJ whole genome shotgun (WGS) entry which is preliminary data.</text>
</comment>
<dbReference type="RefSeq" id="WP_154367313.1">
    <property type="nucleotide sequence ID" value="NZ_WKJM01000009.1"/>
</dbReference>
<dbReference type="Proteomes" id="UP000481037">
    <property type="component" value="Unassembled WGS sequence"/>
</dbReference>
<keyword evidence="2" id="KW-1185">Reference proteome</keyword>
<proteinExistence type="predicted"/>
<name>A0A6L5QFY3_9BURK</name>
<accession>A0A6L5QFY3</accession>
<evidence type="ECO:0000313" key="1">
    <source>
        <dbReference type="EMBL" id="MRX08684.1"/>
    </source>
</evidence>
<reference evidence="1 2" key="1">
    <citation type="submission" date="2019-11" db="EMBL/GenBank/DDBJ databases">
        <title>Novel species isolated from a subtropical stream in China.</title>
        <authorList>
            <person name="Lu H."/>
        </authorList>
    </citation>
    <scope>NUCLEOTIDE SEQUENCE [LARGE SCALE GENOMIC DNA]</scope>
    <source>
        <strain evidence="1 2">FT25W</strain>
    </source>
</reference>
<organism evidence="1 2">
    <name type="scientific">Duganella alba</name>
    <dbReference type="NCBI Taxonomy" id="2666081"/>
    <lineage>
        <taxon>Bacteria</taxon>
        <taxon>Pseudomonadati</taxon>
        <taxon>Pseudomonadota</taxon>
        <taxon>Betaproteobacteria</taxon>
        <taxon>Burkholderiales</taxon>
        <taxon>Oxalobacteraceae</taxon>
        <taxon>Telluria group</taxon>
        <taxon>Duganella</taxon>
    </lineage>
</organism>
<gene>
    <name evidence="1" type="ORF">GJ697_12625</name>
</gene>
<dbReference type="EMBL" id="WKJM01000009">
    <property type="protein sequence ID" value="MRX08684.1"/>
    <property type="molecule type" value="Genomic_DNA"/>
</dbReference>
<protein>
    <submittedName>
        <fullName evidence="1">Uncharacterized protein</fullName>
    </submittedName>
</protein>
<dbReference type="AlphaFoldDB" id="A0A6L5QFY3"/>
<sequence>MIDLPCLDLYYARLQGEVLCNVGMCDIFISASWYSIADAQHAGPQPASSSRSKTEKVKMILSNTVVVTATDDVSSEAVQKDSHHHLTSEVDVKNGDIYLRFSSRLAMYDFAKSLLQEAVFGQSGQQEFLPLISDGDALVSNGVRMTEGSSRVFVFYRGE</sequence>